<reference evidence="3 4" key="1">
    <citation type="submission" date="2020-08" db="EMBL/GenBank/DDBJ databases">
        <title>Genomic Encyclopedia of Type Strains, Phase III (KMG-III): the genomes of soil and plant-associated and newly described type strains.</title>
        <authorList>
            <person name="Whitman W."/>
        </authorList>
    </citation>
    <scope>NUCLEOTIDE SEQUENCE [LARGE SCALE GENOMIC DNA]</scope>
    <source>
        <strain evidence="3 4">CECT 7015</strain>
    </source>
</reference>
<feature type="transmembrane region" description="Helical" evidence="2">
    <location>
        <begin position="156"/>
        <end position="174"/>
    </location>
</feature>
<evidence type="ECO:0000313" key="3">
    <source>
        <dbReference type="EMBL" id="MBB3149693.1"/>
    </source>
</evidence>
<dbReference type="Proteomes" id="UP000554520">
    <property type="component" value="Unassembled WGS sequence"/>
</dbReference>
<organism evidence="3 4">
    <name type="scientific">Phyllobacterium trifolii</name>
    <dbReference type="NCBI Taxonomy" id="300193"/>
    <lineage>
        <taxon>Bacteria</taxon>
        <taxon>Pseudomonadati</taxon>
        <taxon>Pseudomonadota</taxon>
        <taxon>Alphaproteobacteria</taxon>
        <taxon>Hyphomicrobiales</taxon>
        <taxon>Phyllobacteriaceae</taxon>
        <taxon>Phyllobacterium</taxon>
    </lineage>
</organism>
<dbReference type="Pfam" id="PF20554">
    <property type="entry name" value="DUF6766"/>
    <property type="match status" value="1"/>
</dbReference>
<keyword evidence="2" id="KW-0472">Membrane</keyword>
<dbReference type="AlphaFoldDB" id="A0A839UIW1"/>
<feature type="transmembrane region" description="Helical" evidence="2">
    <location>
        <begin position="52"/>
        <end position="72"/>
    </location>
</feature>
<accession>A0A839UIW1</accession>
<dbReference type="InterPro" id="IPR046657">
    <property type="entry name" value="DUF6766"/>
</dbReference>
<evidence type="ECO:0000256" key="1">
    <source>
        <dbReference type="SAM" id="MobiDB-lite"/>
    </source>
</evidence>
<keyword evidence="2" id="KW-1133">Transmembrane helix</keyword>
<comment type="caution">
    <text evidence="3">The sequence shown here is derived from an EMBL/GenBank/DDBJ whole genome shotgun (WGS) entry which is preliminary data.</text>
</comment>
<sequence>MFQVHCFLWRAAASVERWFIRFQPMLLNLLPGESVHQKREHSPMRFLRDNGLTTALLLAFFASMIGMAYAGWGHENHELTRHHLPAIGFVAYITSENFFSALFENWESEWLQMATYVVLTAYLFQRGSSESRDPDDKSTDKEPPPRSRSWLYEHSLGLALGLLFILSFLGHFFASHSAYNSDAAAHGETVQSALAYLGNARFWFESFQTGSRSFFRRRRSSCSPSFCAIADRLNQSRLKHPIVRPEVNLAL</sequence>
<dbReference type="EMBL" id="JACHXN010000039">
    <property type="protein sequence ID" value="MBB3149693.1"/>
    <property type="molecule type" value="Genomic_DNA"/>
</dbReference>
<evidence type="ECO:0000313" key="4">
    <source>
        <dbReference type="Proteomes" id="UP000554520"/>
    </source>
</evidence>
<evidence type="ECO:0000256" key="2">
    <source>
        <dbReference type="SAM" id="Phobius"/>
    </source>
</evidence>
<proteinExistence type="predicted"/>
<keyword evidence="4" id="KW-1185">Reference proteome</keyword>
<name>A0A839UIW1_9HYPH</name>
<feature type="region of interest" description="Disordered" evidence="1">
    <location>
        <begin position="128"/>
        <end position="147"/>
    </location>
</feature>
<gene>
    <name evidence="3" type="ORF">FHS21_006147</name>
</gene>
<feature type="compositionally biased region" description="Basic and acidic residues" evidence="1">
    <location>
        <begin position="129"/>
        <end position="145"/>
    </location>
</feature>
<keyword evidence="2" id="KW-0812">Transmembrane</keyword>
<protein>
    <submittedName>
        <fullName evidence="3">Uncharacterized protein</fullName>
    </submittedName>
</protein>